<dbReference type="Proteomes" id="UP000054564">
    <property type="component" value="Unassembled WGS sequence"/>
</dbReference>
<protein>
    <submittedName>
        <fullName evidence="1">Uncharacterized protein</fullName>
    </submittedName>
</protein>
<accession>A0A0L0V2Y4</accession>
<sequence>MDRVMFIVTQQPSRVKRMGCAAFWHVRKPFCGSLMGKDGRRSRAGCVCRTAGGEHDEYKYFRAEYTTMTPGKLKAAKAWTNRSFLIDRASSTTIIKIIDPWRLFSL</sequence>
<evidence type="ECO:0000313" key="1">
    <source>
        <dbReference type="EMBL" id="KNE93658.1"/>
    </source>
</evidence>
<name>A0A0L0V2Y4_9BASI</name>
<keyword evidence="2" id="KW-1185">Reference proteome</keyword>
<organism evidence="1 2">
    <name type="scientific">Puccinia striiformis f. sp. tritici PST-78</name>
    <dbReference type="NCBI Taxonomy" id="1165861"/>
    <lineage>
        <taxon>Eukaryota</taxon>
        <taxon>Fungi</taxon>
        <taxon>Dikarya</taxon>
        <taxon>Basidiomycota</taxon>
        <taxon>Pucciniomycotina</taxon>
        <taxon>Pucciniomycetes</taxon>
        <taxon>Pucciniales</taxon>
        <taxon>Pucciniaceae</taxon>
        <taxon>Puccinia</taxon>
    </lineage>
</organism>
<comment type="caution">
    <text evidence="1">The sequence shown here is derived from an EMBL/GenBank/DDBJ whole genome shotgun (WGS) entry which is preliminary data.</text>
</comment>
<dbReference type="AlphaFoldDB" id="A0A0L0V2Y4"/>
<proteinExistence type="predicted"/>
<dbReference type="EMBL" id="AJIL01000132">
    <property type="protein sequence ID" value="KNE93658.1"/>
    <property type="molecule type" value="Genomic_DNA"/>
</dbReference>
<gene>
    <name evidence="1" type="ORF">PSTG_12941</name>
</gene>
<reference evidence="2" key="1">
    <citation type="submission" date="2014-03" db="EMBL/GenBank/DDBJ databases">
        <title>The Genome Sequence of Puccinia striiformis f. sp. tritici PST-78.</title>
        <authorList>
            <consortium name="The Broad Institute Genome Sequencing Platform"/>
            <person name="Cuomo C."/>
            <person name="Hulbert S."/>
            <person name="Chen X."/>
            <person name="Walker B."/>
            <person name="Young S.K."/>
            <person name="Zeng Q."/>
            <person name="Gargeya S."/>
            <person name="Fitzgerald M."/>
            <person name="Haas B."/>
            <person name="Abouelleil A."/>
            <person name="Alvarado L."/>
            <person name="Arachchi H.M."/>
            <person name="Berlin A.M."/>
            <person name="Chapman S.B."/>
            <person name="Goldberg J."/>
            <person name="Griggs A."/>
            <person name="Gujja S."/>
            <person name="Hansen M."/>
            <person name="Howarth C."/>
            <person name="Imamovic A."/>
            <person name="Larimer J."/>
            <person name="McCowan C."/>
            <person name="Montmayeur A."/>
            <person name="Murphy C."/>
            <person name="Neiman D."/>
            <person name="Pearson M."/>
            <person name="Priest M."/>
            <person name="Roberts A."/>
            <person name="Saif S."/>
            <person name="Shea T."/>
            <person name="Sisk P."/>
            <person name="Sykes S."/>
            <person name="Wortman J."/>
            <person name="Nusbaum C."/>
            <person name="Birren B."/>
        </authorList>
    </citation>
    <scope>NUCLEOTIDE SEQUENCE [LARGE SCALE GENOMIC DNA]</scope>
    <source>
        <strain evidence="2">race PST-78</strain>
    </source>
</reference>
<evidence type="ECO:0000313" key="2">
    <source>
        <dbReference type="Proteomes" id="UP000054564"/>
    </source>
</evidence>